<organism evidence="2 3">
    <name type="scientific">Rhodococcus erythropolis</name>
    <name type="common">Arthrobacter picolinophilus</name>
    <dbReference type="NCBI Taxonomy" id="1833"/>
    <lineage>
        <taxon>Bacteria</taxon>
        <taxon>Bacillati</taxon>
        <taxon>Actinomycetota</taxon>
        <taxon>Actinomycetes</taxon>
        <taxon>Mycobacteriales</taxon>
        <taxon>Nocardiaceae</taxon>
        <taxon>Rhodococcus</taxon>
        <taxon>Rhodococcus erythropolis group</taxon>
    </lineage>
</organism>
<name>A0A8I0ZSB3_RHOER</name>
<proteinExistence type="predicted"/>
<protein>
    <submittedName>
        <fullName evidence="2">Helix-turn-helix domain-containing protein</fullName>
    </submittedName>
</protein>
<keyword evidence="3" id="KW-1185">Reference proteome</keyword>
<dbReference type="SMART" id="SM00530">
    <property type="entry name" value="HTH_XRE"/>
    <property type="match status" value="1"/>
</dbReference>
<dbReference type="AlphaFoldDB" id="A0A8I0ZSB3"/>
<comment type="caution">
    <text evidence="2">The sequence shown here is derived from an EMBL/GenBank/DDBJ whole genome shotgun (WGS) entry which is preliminary data.</text>
</comment>
<dbReference type="GO" id="GO:0003677">
    <property type="term" value="F:DNA binding"/>
    <property type="evidence" value="ECO:0007669"/>
    <property type="project" value="InterPro"/>
</dbReference>
<dbReference type="SUPFAM" id="SSF47413">
    <property type="entry name" value="lambda repressor-like DNA-binding domains"/>
    <property type="match status" value="1"/>
</dbReference>
<dbReference type="InterPro" id="IPR010982">
    <property type="entry name" value="Lambda_DNA-bd_dom_sf"/>
</dbReference>
<dbReference type="Gene3D" id="1.10.260.40">
    <property type="entry name" value="lambda repressor-like DNA-binding domains"/>
    <property type="match status" value="1"/>
</dbReference>
<feature type="domain" description="HTH cro/C1-type" evidence="1">
    <location>
        <begin position="22"/>
        <end position="77"/>
    </location>
</feature>
<accession>A0A8I0ZSB3</accession>
<reference evidence="2 3" key="1">
    <citation type="submission" date="2020-12" db="EMBL/GenBank/DDBJ databases">
        <title>Draft genome sequence of furan degrading bacterial strain FUR100.</title>
        <authorList>
            <person name="Woiski C."/>
        </authorList>
    </citation>
    <scope>NUCLEOTIDE SEQUENCE [LARGE SCALE GENOMIC DNA]</scope>
    <source>
        <strain evidence="2 3">FUR100</strain>
    </source>
</reference>
<dbReference type="EMBL" id="JAECSB010000014">
    <property type="protein sequence ID" value="MBH5141429.1"/>
    <property type="molecule type" value="Genomic_DNA"/>
</dbReference>
<dbReference type="CDD" id="cd00093">
    <property type="entry name" value="HTH_XRE"/>
    <property type="match status" value="1"/>
</dbReference>
<gene>
    <name evidence="2" type="ORF">I3517_02210</name>
</gene>
<dbReference type="Pfam" id="PF13560">
    <property type="entry name" value="HTH_31"/>
    <property type="match status" value="1"/>
</dbReference>
<evidence type="ECO:0000313" key="3">
    <source>
        <dbReference type="Proteomes" id="UP000627573"/>
    </source>
</evidence>
<evidence type="ECO:0000313" key="2">
    <source>
        <dbReference type="EMBL" id="MBH5141429.1"/>
    </source>
</evidence>
<sequence>MPSKNPSISEPSQELLITIGAALKDRRRQLGVSATVAAESAGMSRVTLHRVESGAPSVTVGALLNAAEAVGLHLQLTDARPQWTESSADEPVNTETPAKVRVGDYPLLSAAAWQLDADSRLDGFEALRTYERNWRHLDHAAMSDKEKALIQALADKYSKGVLLV</sequence>
<dbReference type="Proteomes" id="UP000627573">
    <property type="component" value="Unassembled WGS sequence"/>
</dbReference>
<evidence type="ECO:0000259" key="1">
    <source>
        <dbReference type="SMART" id="SM00530"/>
    </source>
</evidence>
<dbReference type="RefSeq" id="WP_197940466.1">
    <property type="nucleotide sequence ID" value="NZ_JAECSB010000014.1"/>
</dbReference>
<dbReference type="InterPro" id="IPR001387">
    <property type="entry name" value="Cro/C1-type_HTH"/>
</dbReference>